<gene>
    <name evidence="1" type="ORF">APC1503_1119</name>
</gene>
<name>A0A2N0T1G0_BIFLN</name>
<reference evidence="1 2" key="1">
    <citation type="submission" date="2017-12" db="EMBL/GenBank/DDBJ databases">
        <title>Bifidobacterium longum APC/DPC strains.</title>
        <authorList>
            <person name="Arboleya S."/>
        </authorList>
    </citation>
    <scope>NUCLEOTIDE SEQUENCE [LARGE SCALE GENOMIC DNA]</scope>
    <source>
        <strain evidence="1 2">APC1503</strain>
    </source>
</reference>
<proteinExistence type="predicted"/>
<protein>
    <submittedName>
        <fullName evidence="1">Uncharacterized protein</fullName>
    </submittedName>
</protein>
<accession>A0A2N0T1G0</accession>
<comment type="caution">
    <text evidence="1">The sequence shown here is derived from an EMBL/GenBank/DDBJ whole genome shotgun (WGS) entry which is preliminary data.</text>
</comment>
<evidence type="ECO:0000313" key="2">
    <source>
        <dbReference type="Proteomes" id="UP000232654"/>
    </source>
</evidence>
<evidence type="ECO:0000313" key="1">
    <source>
        <dbReference type="EMBL" id="PKC89117.1"/>
    </source>
</evidence>
<sequence length="61" mass="6620">MDVRAASEGYNMFADNSGSGQGQDRYLYVKGNTVSFRTSYDVNIPGNVWHVGSVSFPVATV</sequence>
<dbReference type="AlphaFoldDB" id="A0A2N0T1G0"/>
<dbReference type="Proteomes" id="UP000232654">
    <property type="component" value="Unassembled WGS sequence"/>
</dbReference>
<dbReference type="EMBL" id="PJDT01000016">
    <property type="protein sequence ID" value="PKC89117.1"/>
    <property type="molecule type" value="Genomic_DNA"/>
</dbReference>
<organism evidence="1 2">
    <name type="scientific">Bifidobacterium longum</name>
    <dbReference type="NCBI Taxonomy" id="216816"/>
    <lineage>
        <taxon>Bacteria</taxon>
        <taxon>Bacillati</taxon>
        <taxon>Actinomycetota</taxon>
        <taxon>Actinomycetes</taxon>
        <taxon>Bifidobacteriales</taxon>
        <taxon>Bifidobacteriaceae</taxon>
        <taxon>Bifidobacterium</taxon>
    </lineage>
</organism>